<keyword evidence="4" id="KW-1185">Reference proteome</keyword>
<evidence type="ECO:0000313" key="3">
    <source>
        <dbReference type="EMBL" id="KAK4872874.1"/>
    </source>
</evidence>
<gene>
    <name evidence="3" type="ORF">RN001_014903</name>
</gene>
<evidence type="ECO:0000259" key="2">
    <source>
        <dbReference type="Pfam" id="PF20920"/>
    </source>
</evidence>
<dbReference type="GO" id="GO:0003713">
    <property type="term" value="F:transcription coactivator activity"/>
    <property type="evidence" value="ECO:0007669"/>
    <property type="project" value="TreeGrafter"/>
</dbReference>
<feature type="compositionally biased region" description="Polar residues" evidence="1">
    <location>
        <begin position="381"/>
        <end position="391"/>
    </location>
</feature>
<accession>A0AAN7NYK3</accession>
<dbReference type="Proteomes" id="UP001353858">
    <property type="component" value="Unassembled WGS sequence"/>
</dbReference>
<dbReference type="GO" id="GO:0003714">
    <property type="term" value="F:transcription corepressor activity"/>
    <property type="evidence" value="ECO:0007669"/>
    <property type="project" value="TreeGrafter"/>
</dbReference>
<feature type="region of interest" description="Disordered" evidence="1">
    <location>
        <begin position="381"/>
        <end position="403"/>
    </location>
</feature>
<dbReference type="InterPro" id="IPR046426">
    <property type="entry name" value="DAXX_histone-bd_sf"/>
</dbReference>
<dbReference type="AlphaFoldDB" id="A0AAN7NYK3"/>
<evidence type="ECO:0000256" key="1">
    <source>
        <dbReference type="SAM" id="MobiDB-lite"/>
    </source>
</evidence>
<dbReference type="Pfam" id="PF20920">
    <property type="entry name" value="DAXX_hist_bd"/>
    <property type="match status" value="1"/>
</dbReference>
<reference evidence="4" key="1">
    <citation type="submission" date="2023-01" db="EMBL/GenBank/DDBJ databases">
        <title>Key to firefly adult light organ development and bioluminescence: homeobox transcription factors regulate luciferase expression and transportation to peroxisome.</title>
        <authorList>
            <person name="Fu X."/>
        </authorList>
    </citation>
    <scope>NUCLEOTIDE SEQUENCE [LARGE SCALE GENOMIC DNA]</scope>
</reference>
<dbReference type="GO" id="GO:0016605">
    <property type="term" value="C:PML body"/>
    <property type="evidence" value="ECO:0007669"/>
    <property type="project" value="TreeGrafter"/>
</dbReference>
<dbReference type="GO" id="GO:0050681">
    <property type="term" value="F:nuclear androgen receptor binding"/>
    <property type="evidence" value="ECO:0007669"/>
    <property type="project" value="TreeGrafter"/>
</dbReference>
<dbReference type="PANTHER" id="PTHR12766:SF7">
    <property type="entry name" value="DEATH DOMAIN-ASSOCIATED PROTEIN 6"/>
    <property type="match status" value="1"/>
</dbReference>
<dbReference type="PANTHER" id="PTHR12766">
    <property type="entry name" value="DEATH DOMAIN-ASSOCIATED PROTEIN 6 DAXX"/>
    <property type="match status" value="1"/>
</dbReference>
<dbReference type="EMBL" id="JARPUR010000007">
    <property type="protein sequence ID" value="KAK4872874.1"/>
    <property type="molecule type" value="Genomic_DNA"/>
</dbReference>
<proteinExistence type="predicted"/>
<sequence length="403" mass="46502">MADVITLSSEDEEESPQRKKPRLITTETTTIVLSDEDEAKEDSPPLIVETTSQAEEIKPETNGEVSKVESIIAEPSLASKEPEAAGTSTSEEKEVDPIYLKLTAFTDKCLQSITIPKIKTRLFNTIPKITGQYEKLKRFNSKASDLECMLDSDKNVKYDSYKAVVRFTEIFDFLKDKLKSEENKVLLSGPKKQLLNKLEKTLLLVRKRIRKLDEAEVDFDEEENSNYIKAARYKEKAQQIFKKICELRKEDPNSGRLAYNKLNFTQSKYPKINNVLNKKYKNTIEFPTYFEMDKCIRNCVDIDELGITEEMLKAEIKFCFEQLGTIMKQRRKLDLYDTHTDFIQENDDPASHDPEMEQTLRENYEKGNAKMAEIYEKYTRMQESGVNPDVSTDSEDSNIADSE</sequence>
<feature type="compositionally biased region" description="Acidic residues" evidence="1">
    <location>
        <begin position="392"/>
        <end position="403"/>
    </location>
</feature>
<feature type="region of interest" description="Disordered" evidence="1">
    <location>
        <begin position="1"/>
        <end position="67"/>
    </location>
</feature>
<dbReference type="InterPro" id="IPR046378">
    <property type="entry name" value="DAXX_histone-bd"/>
</dbReference>
<organism evidence="3 4">
    <name type="scientific">Aquatica leii</name>
    <dbReference type="NCBI Taxonomy" id="1421715"/>
    <lineage>
        <taxon>Eukaryota</taxon>
        <taxon>Metazoa</taxon>
        <taxon>Ecdysozoa</taxon>
        <taxon>Arthropoda</taxon>
        <taxon>Hexapoda</taxon>
        <taxon>Insecta</taxon>
        <taxon>Pterygota</taxon>
        <taxon>Neoptera</taxon>
        <taxon>Endopterygota</taxon>
        <taxon>Coleoptera</taxon>
        <taxon>Polyphaga</taxon>
        <taxon>Elateriformia</taxon>
        <taxon>Elateroidea</taxon>
        <taxon>Lampyridae</taxon>
        <taxon>Luciolinae</taxon>
        <taxon>Aquatica</taxon>
    </lineage>
</organism>
<dbReference type="GO" id="GO:0042393">
    <property type="term" value="F:histone binding"/>
    <property type="evidence" value="ECO:0007669"/>
    <property type="project" value="InterPro"/>
</dbReference>
<comment type="caution">
    <text evidence="3">The sequence shown here is derived from an EMBL/GenBank/DDBJ whole genome shotgun (WGS) entry which is preliminary data.</text>
</comment>
<protein>
    <recommendedName>
        <fullName evidence="2">Daxx histone-binding domain-containing protein</fullName>
    </recommendedName>
</protein>
<evidence type="ECO:0000313" key="4">
    <source>
        <dbReference type="Proteomes" id="UP001353858"/>
    </source>
</evidence>
<name>A0AAN7NYK3_9COLE</name>
<feature type="domain" description="Daxx histone-binding" evidence="2">
    <location>
        <begin position="299"/>
        <end position="379"/>
    </location>
</feature>
<dbReference type="Gene3D" id="1.20.58.2170">
    <property type="match status" value="1"/>
</dbReference>